<reference evidence="7 8" key="1">
    <citation type="journal article" date="2018" name="Science">
        <title>The opium poppy genome and morphinan production.</title>
        <authorList>
            <person name="Guo L."/>
            <person name="Winzer T."/>
            <person name="Yang X."/>
            <person name="Li Y."/>
            <person name="Ning Z."/>
            <person name="He Z."/>
            <person name="Teodor R."/>
            <person name="Lu Y."/>
            <person name="Bowser T.A."/>
            <person name="Graham I.A."/>
            <person name="Ye K."/>
        </authorList>
    </citation>
    <scope>NUCLEOTIDE SEQUENCE [LARGE SCALE GENOMIC DNA]</scope>
    <source>
        <strain evidence="8">cv. HN1</strain>
        <tissue evidence="7">Leaves</tissue>
    </source>
</reference>
<dbReference type="InterPro" id="IPR051850">
    <property type="entry name" value="Polysacch_Lyase_4"/>
</dbReference>
<feature type="domain" description="Rhamnogalacturonan lyase" evidence="5">
    <location>
        <begin position="160"/>
        <end position="230"/>
    </location>
</feature>
<dbReference type="AlphaFoldDB" id="A0A4Y7ID58"/>
<organism evidence="7 8">
    <name type="scientific">Papaver somniferum</name>
    <name type="common">Opium poppy</name>
    <dbReference type="NCBI Taxonomy" id="3469"/>
    <lineage>
        <taxon>Eukaryota</taxon>
        <taxon>Viridiplantae</taxon>
        <taxon>Streptophyta</taxon>
        <taxon>Embryophyta</taxon>
        <taxon>Tracheophyta</taxon>
        <taxon>Spermatophyta</taxon>
        <taxon>Magnoliopsida</taxon>
        <taxon>Ranunculales</taxon>
        <taxon>Papaveraceae</taxon>
        <taxon>Papaveroideae</taxon>
        <taxon>Papaver</taxon>
    </lineage>
</organism>
<dbReference type="Pfam" id="PF23121">
    <property type="entry name" value="SPOC_AIPP2"/>
    <property type="match status" value="1"/>
</dbReference>
<proteinExistence type="predicted"/>
<accession>A0A4Y7ID58</accession>
<keyword evidence="3" id="KW-1133">Transmembrane helix</keyword>
<protein>
    <recommendedName>
        <fullName evidence="9">Rhamnogalacturonan endolyase</fullName>
    </recommendedName>
</protein>
<feature type="domain" description="AIPP2-like SPOC-like" evidence="6">
    <location>
        <begin position="495"/>
        <end position="626"/>
    </location>
</feature>
<dbReference type="SUPFAM" id="SSF49785">
    <property type="entry name" value="Galactose-binding domain-like"/>
    <property type="match status" value="1"/>
</dbReference>
<feature type="region of interest" description="Disordered" evidence="2">
    <location>
        <begin position="703"/>
        <end position="726"/>
    </location>
</feature>
<dbReference type="Pfam" id="PF14683">
    <property type="entry name" value="CBM-like"/>
    <property type="match status" value="1"/>
</dbReference>
<dbReference type="SUPFAM" id="SSF49452">
    <property type="entry name" value="Starch-binding domain-like"/>
    <property type="match status" value="1"/>
</dbReference>
<evidence type="ECO:0000259" key="6">
    <source>
        <dbReference type="Pfam" id="PF23121"/>
    </source>
</evidence>
<dbReference type="InterPro" id="IPR013784">
    <property type="entry name" value="Carb-bd-like_fold"/>
</dbReference>
<dbReference type="PANTHER" id="PTHR32018">
    <property type="entry name" value="RHAMNOGALACTURONATE LYASE FAMILY PROTEIN"/>
    <property type="match status" value="1"/>
</dbReference>
<evidence type="ECO:0000256" key="2">
    <source>
        <dbReference type="SAM" id="MobiDB-lite"/>
    </source>
</evidence>
<dbReference type="InterPro" id="IPR010325">
    <property type="entry name" value="Rhamnogal_lyase"/>
</dbReference>
<dbReference type="Gramene" id="RZC46853">
    <property type="protein sequence ID" value="RZC46853"/>
    <property type="gene ID" value="C5167_039817"/>
</dbReference>
<evidence type="ECO:0000259" key="4">
    <source>
        <dbReference type="Pfam" id="PF14683"/>
    </source>
</evidence>
<evidence type="ECO:0008006" key="9">
    <source>
        <dbReference type="Google" id="ProtNLM"/>
    </source>
</evidence>
<dbReference type="InterPro" id="IPR056280">
    <property type="entry name" value="AIPP2-like_SPOC"/>
</dbReference>
<feature type="transmembrane region" description="Helical" evidence="3">
    <location>
        <begin position="398"/>
        <end position="422"/>
    </location>
</feature>
<dbReference type="Gene3D" id="2.60.120.260">
    <property type="entry name" value="Galactose-binding domain-like"/>
    <property type="match status" value="1"/>
</dbReference>
<gene>
    <name evidence="7" type="ORF">C5167_039817</name>
</gene>
<dbReference type="PANTHER" id="PTHR32018:SF1">
    <property type="entry name" value="RHAMNOGALACTURONAN ENDOLYASE"/>
    <property type="match status" value="1"/>
</dbReference>
<dbReference type="CDD" id="cd10316">
    <property type="entry name" value="RGL4_M"/>
    <property type="match status" value="1"/>
</dbReference>
<keyword evidence="3" id="KW-0472">Membrane</keyword>
<dbReference type="Pfam" id="PF14686">
    <property type="entry name" value="fn3_3"/>
    <property type="match status" value="1"/>
</dbReference>
<evidence type="ECO:0000256" key="1">
    <source>
        <dbReference type="ARBA" id="ARBA00022729"/>
    </source>
</evidence>
<evidence type="ECO:0000256" key="3">
    <source>
        <dbReference type="SAM" id="Phobius"/>
    </source>
</evidence>
<evidence type="ECO:0000313" key="8">
    <source>
        <dbReference type="Proteomes" id="UP000316621"/>
    </source>
</evidence>
<dbReference type="InterPro" id="IPR008979">
    <property type="entry name" value="Galactose-bd-like_sf"/>
</dbReference>
<dbReference type="EMBL" id="CM010715">
    <property type="protein sequence ID" value="RZC46853.1"/>
    <property type="molecule type" value="Genomic_DNA"/>
</dbReference>
<dbReference type="GO" id="GO:0030246">
    <property type="term" value="F:carbohydrate binding"/>
    <property type="evidence" value="ECO:0007669"/>
    <property type="project" value="InterPro"/>
</dbReference>
<dbReference type="InterPro" id="IPR029411">
    <property type="entry name" value="RG-lyase_III"/>
</dbReference>
<dbReference type="Gene3D" id="2.60.40.1120">
    <property type="entry name" value="Carboxypeptidase-like, regulatory domain"/>
    <property type="match status" value="1"/>
</dbReference>
<keyword evidence="1" id="KW-0732">Signal</keyword>
<feature type="domain" description="Rhamnogalacturonan lyase" evidence="4">
    <location>
        <begin position="246"/>
        <end position="386"/>
    </location>
</feature>
<dbReference type="InterPro" id="IPR029413">
    <property type="entry name" value="RG-lyase_II"/>
</dbReference>
<dbReference type="Proteomes" id="UP000316621">
    <property type="component" value="Chromosome 1"/>
</dbReference>
<evidence type="ECO:0000313" key="7">
    <source>
        <dbReference type="EMBL" id="RZC46853.1"/>
    </source>
</evidence>
<sequence length="1028" mass="117077">MDFPPKHINIYVDQHGFFGKYWDVVWGEPGNKGNSDELKATTFNVIVHNENQIEVSFSWKWDISLKGKRPPMNLDKRYIMLKDSSGFYTYTILDHRREFPELNLEESRVAFNLRSDMFHHLTVSDTMQREMPAYVDRQKGQPLAYPEAVLYIDRLDIPGNSAYVGLAPPGDVGSWQRECKGYQFWTKANMDGSFLIPNVRAGEYNLFARVPGFNGDFKHNISIKISPGINQDLGKVVYEPPRAGPTLWEIGFPDRSAAEFRVPEPDEKYMIKLFVNREDWFRQYGTWEQYSEMYPTTDLIFTIGVSRHQRDWFYAHVPRKLGDKYVPTTWSIVFEINNVLPSGTYKLRIAIASATYAELQVGLNDDKKSKAPLHNWKIRKRQCYCKTRHSWSLLKKGFCFFVCFFASWNGVSWVLVIIIFFLCKRKEISVKIEPAMPFLWGVGQSRYLCDLLHLQGLSCASKLGTVSEKWYCEECKTLLSFQQELPDQLAIHATWKGSFEILDSVLLGGTYEGLQAHLSWKVRRKVYEVANAMPNVLQLKLYPRADVWPEELNRLSPTVDDIALYFLPGDNERFSKAYYLLSNVLTTRDSAIQSSLNGCELLIFSSKQLPANSQRINKQVFLWGVFQSVGQRYSSSQASVRNQHKTVSPALCNNDYGTNKDSLNNFKGDDLMAVKMETDIMEENTDQRIDKADLSNSYHVEKKRKVGGDQGPLLTPKTEQPSEFDSPPGFLTPITSDGYSTNPSLLLERPPGFTRPEANIGYATSPALLLETPPGLTPKVEQPGEFDCPPEFMTPFATSPALLSGAPPGFKTPNTEDSYATNSALLMEGPPGFCTPIQRKERGDSSDETNKKLVASDTMDAVALWASKRQRSARGTAITKYLHVSSFQPQKPAKVTETLEQAELLLRNHQVSNPVREMHSTSDCKPVPVKVKEEFDEVSKDLILQDTTSSPIPLQIENVKDGERWITEVSNENDPKEEEHDNGLKLTLRYDENIGWRADIQNTMSIQGMYPAQFHAMLPLCRQYQRRG</sequence>
<keyword evidence="3" id="KW-0812">Transmembrane</keyword>
<evidence type="ECO:0000259" key="5">
    <source>
        <dbReference type="Pfam" id="PF14686"/>
    </source>
</evidence>
<name>A0A4Y7ID58_PAPSO</name>
<keyword evidence="8" id="KW-1185">Reference proteome</keyword>
<dbReference type="Pfam" id="PF06045">
    <property type="entry name" value="Rhamnogal_lyase"/>
    <property type="match status" value="1"/>
</dbReference>